<dbReference type="RefSeq" id="WP_176761614.1">
    <property type="nucleotide sequence ID" value="NZ_FNGP01000001.1"/>
</dbReference>
<feature type="compositionally biased region" description="Acidic residues" evidence="1">
    <location>
        <begin position="1"/>
        <end position="13"/>
    </location>
</feature>
<name>A0A1G9HJ06_9ACTN</name>
<feature type="region of interest" description="Disordered" evidence="1">
    <location>
        <begin position="1"/>
        <end position="20"/>
    </location>
</feature>
<proteinExistence type="predicted"/>
<protein>
    <submittedName>
        <fullName evidence="3">Uncharacterized protein</fullName>
    </submittedName>
</protein>
<gene>
    <name evidence="3" type="ORF">SAMN04488242_0345</name>
</gene>
<keyword evidence="4" id="KW-1185">Reference proteome</keyword>
<sequence>MSSETEFDADEFQSEGTPPSELESALLTIAMFGGLVIFGVGCTMFGWFG</sequence>
<keyword evidence="2" id="KW-0472">Membrane</keyword>
<reference evidence="3 4" key="1">
    <citation type="submission" date="2016-10" db="EMBL/GenBank/DDBJ databases">
        <authorList>
            <person name="de Groot N.N."/>
        </authorList>
    </citation>
    <scope>NUCLEOTIDE SEQUENCE [LARGE SCALE GENOMIC DNA]</scope>
    <source>
        <strain evidence="3 4">CGMCC 1.9159</strain>
    </source>
</reference>
<evidence type="ECO:0000313" key="4">
    <source>
        <dbReference type="Proteomes" id="UP000199475"/>
    </source>
</evidence>
<dbReference type="AlphaFoldDB" id="A0A1G9HJ06"/>
<evidence type="ECO:0000256" key="2">
    <source>
        <dbReference type="SAM" id="Phobius"/>
    </source>
</evidence>
<organism evidence="3 4">
    <name type="scientific">Tessaracoccus oleiagri</name>
    <dbReference type="NCBI Taxonomy" id="686624"/>
    <lineage>
        <taxon>Bacteria</taxon>
        <taxon>Bacillati</taxon>
        <taxon>Actinomycetota</taxon>
        <taxon>Actinomycetes</taxon>
        <taxon>Propionibacteriales</taxon>
        <taxon>Propionibacteriaceae</taxon>
        <taxon>Tessaracoccus</taxon>
    </lineage>
</organism>
<accession>A0A1G9HJ06</accession>
<dbReference type="EMBL" id="FNGP01000001">
    <property type="protein sequence ID" value="SDL12947.1"/>
    <property type="molecule type" value="Genomic_DNA"/>
</dbReference>
<dbReference type="Proteomes" id="UP000199475">
    <property type="component" value="Unassembled WGS sequence"/>
</dbReference>
<evidence type="ECO:0000256" key="1">
    <source>
        <dbReference type="SAM" id="MobiDB-lite"/>
    </source>
</evidence>
<feature type="transmembrane region" description="Helical" evidence="2">
    <location>
        <begin position="25"/>
        <end position="48"/>
    </location>
</feature>
<keyword evidence="2" id="KW-1133">Transmembrane helix</keyword>
<evidence type="ECO:0000313" key="3">
    <source>
        <dbReference type="EMBL" id="SDL12947.1"/>
    </source>
</evidence>
<dbReference type="STRING" id="686624.SAMN04488242_0345"/>
<keyword evidence="2" id="KW-0812">Transmembrane</keyword>